<sequence>MLAISPSQYGYGRALSLITAVFGEGQGDYAMLWDGVNEMKYGWERNFGGGGIVESGMDDLPGELKRSVR</sequence>
<gene>
    <name evidence="1" type="primary">WBGene00283426</name>
</gene>
<reference evidence="2" key="1">
    <citation type="journal article" date="2008" name="Nat. Genet.">
        <title>The Pristionchus pacificus genome provides a unique perspective on nematode lifestyle and parasitism.</title>
        <authorList>
            <person name="Dieterich C."/>
            <person name="Clifton S.W."/>
            <person name="Schuster L.N."/>
            <person name="Chinwalla A."/>
            <person name="Delehaunty K."/>
            <person name="Dinkelacker I."/>
            <person name="Fulton L."/>
            <person name="Fulton R."/>
            <person name="Godfrey J."/>
            <person name="Minx P."/>
            <person name="Mitreva M."/>
            <person name="Roeseler W."/>
            <person name="Tian H."/>
            <person name="Witte H."/>
            <person name="Yang S.P."/>
            <person name="Wilson R.K."/>
            <person name="Sommer R.J."/>
        </authorList>
    </citation>
    <scope>NUCLEOTIDE SEQUENCE [LARGE SCALE GENOMIC DNA]</scope>
    <source>
        <strain evidence="2">PS312</strain>
    </source>
</reference>
<reference evidence="1" key="2">
    <citation type="submission" date="2022-06" db="UniProtKB">
        <authorList>
            <consortium name="EnsemblMetazoa"/>
        </authorList>
    </citation>
    <scope>IDENTIFICATION</scope>
    <source>
        <strain evidence="1">PS312</strain>
    </source>
</reference>
<accession>A0A8R1Z555</accession>
<evidence type="ECO:0000313" key="2">
    <source>
        <dbReference type="Proteomes" id="UP000005239"/>
    </source>
</evidence>
<evidence type="ECO:0000313" key="1">
    <source>
        <dbReference type="EnsemblMetazoa" id="PPA45057.1"/>
    </source>
</evidence>
<dbReference type="EnsemblMetazoa" id="PPA45057.1">
    <property type="protein sequence ID" value="PPA45057.1"/>
    <property type="gene ID" value="WBGene00283426"/>
</dbReference>
<organism evidence="1 2">
    <name type="scientific">Pristionchus pacificus</name>
    <name type="common">Parasitic nematode worm</name>
    <dbReference type="NCBI Taxonomy" id="54126"/>
    <lineage>
        <taxon>Eukaryota</taxon>
        <taxon>Metazoa</taxon>
        <taxon>Ecdysozoa</taxon>
        <taxon>Nematoda</taxon>
        <taxon>Chromadorea</taxon>
        <taxon>Rhabditida</taxon>
        <taxon>Rhabditina</taxon>
        <taxon>Diplogasteromorpha</taxon>
        <taxon>Diplogasteroidea</taxon>
        <taxon>Neodiplogasteridae</taxon>
        <taxon>Pristionchus</taxon>
    </lineage>
</organism>
<keyword evidence="2" id="KW-1185">Reference proteome</keyword>
<dbReference type="AlphaFoldDB" id="A0A2A6BD63"/>
<dbReference type="Proteomes" id="UP000005239">
    <property type="component" value="Unassembled WGS sequence"/>
</dbReference>
<name>A0A2A6BD63_PRIPA</name>
<accession>A0A2A6BD63</accession>
<protein>
    <submittedName>
        <fullName evidence="1">Uncharacterized protein</fullName>
    </submittedName>
</protein>
<proteinExistence type="predicted"/>